<feature type="region of interest" description="Disordered" evidence="7">
    <location>
        <begin position="1"/>
        <end position="28"/>
    </location>
</feature>
<keyword evidence="4" id="KW-0158">Chromosome</keyword>
<feature type="compositionally biased region" description="Polar residues" evidence="7">
    <location>
        <begin position="7"/>
        <end position="23"/>
    </location>
</feature>
<dbReference type="AlphaFoldDB" id="A0A8H4VBL0"/>
<comment type="caution">
    <text evidence="8">The sequence shown here is derived from an EMBL/GenBank/DDBJ whole genome shotgun (WGS) entry which is preliminary data.</text>
</comment>
<evidence type="ECO:0000256" key="1">
    <source>
        <dbReference type="ARBA" id="ARBA00004123"/>
    </source>
</evidence>
<dbReference type="GO" id="GO:0031511">
    <property type="term" value="C:Mis6-Sim4 complex"/>
    <property type="evidence" value="ECO:0007669"/>
    <property type="project" value="TreeGrafter"/>
</dbReference>
<dbReference type="PANTHER" id="PTHR14582:SF1">
    <property type="entry name" value="CENTROMERE PROTEIN O"/>
    <property type="match status" value="1"/>
</dbReference>
<dbReference type="Proteomes" id="UP000562929">
    <property type="component" value="Unassembled WGS sequence"/>
</dbReference>
<evidence type="ECO:0000256" key="7">
    <source>
        <dbReference type="SAM" id="MobiDB-lite"/>
    </source>
</evidence>
<sequence>MEMDSAAPSQRTSNNTAQRTPNPMLNPAGLLPPTKSLLALRATQQRAHLQRCAYRACAPVTAFKVLDPDPRAVDGGLVLGLRFEVMSRGQFLQPYYVMLNRPFRDKGCARWRLHRHTVPPPVAVSALAARFLPGGGEGGGQRVARFAAEVRREIARYHNRMGVAADLRRRLGLHHRVPRTSSSARHSVVEVVIADIEGRHVRLGWANGRSARLVLDDHGRVKDLVVFDNRGRDWDTTIKLMDTRDLTLQDVAARLQRGDGGRSGKGSPIS</sequence>
<dbReference type="GO" id="GO:0005634">
    <property type="term" value="C:nucleus"/>
    <property type="evidence" value="ECO:0007669"/>
    <property type="project" value="UniProtKB-SubCell"/>
</dbReference>
<dbReference type="OrthoDB" id="10050372at2759"/>
<keyword evidence="9" id="KW-1185">Reference proteome</keyword>
<dbReference type="PANTHER" id="PTHR14582">
    <property type="entry name" value="INNER KINETOCHORE SUBUNIT MAL2"/>
    <property type="match status" value="1"/>
</dbReference>
<comment type="subcellular location">
    <subcellularLocation>
        <location evidence="2">Chromosome</location>
        <location evidence="2">Centromere</location>
    </subcellularLocation>
    <subcellularLocation>
        <location evidence="1">Nucleus</location>
    </subcellularLocation>
</comment>
<keyword evidence="5" id="KW-0539">Nucleus</keyword>
<dbReference type="EMBL" id="JAACLJ010000007">
    <property type="protein sequence ID" value="KAF4583060.1"/>
    <property type="molecule type" value="Genomic_DNA"/>
</dbReference>
<evidence type="ECO:0000256" key="3">
    <source>
        <dbReference type="ARBA" id="ARBA00007321"/>
    </source>
</evidence>
<evidence type="ECO:0000313" key="9">
    <source>
        <dbReference type="Proteomes" id="UP000562929"/>
    </source>
</evidence>
<accession>A0A8H4VBL0</accession>
<reference evidence="8 9" key="1">
    <citation type="journal article" date="2020" name="G3 (Bethesda)">
        <title>Genetic Underpinnings of Host Manipulation by Ophiocordyceps as Revealed by Comparative Transcriptomics.</title>
        <authorList>
            <person name="Will I."/>
            <person name="Das B."/>
            <person name="Trinh T."/>
            <person name="Brachmann A."/>
            <person name="Ohm R.A."/>
            <person name="de Bekker C."/>
        </authorList>
    </citation>
    <scope>NUCLEOTIDE SEQUENCE [LARGE SCALE GENOMIC DNA]</scope>
    <source>
        <strain evidence="8 9">EC05</strain>
    </source>
</reference>
<protein>
    <submittedName>
        <fullName evidence="8">Centromere protein Cenp-O</fullName>
    </submittedName>
</protein>
<evidence type="ECO:0000313" key="8">
    <source>
        <dbReference type="EMBL" id="KAF4583060.1"/>
    </source>
</evidence>
<evidence type="ECO:0000256" key="6">
    <source>
        <dbReference type="ARBA" id="ARBA00023328"/>
    </source>
</evidence>
<evidence type="ECO:0000256" key="5">
    <source>
        <dbReference type="ARBA" id="ARBA00023242"/>
    </source>
</evidence>
<name>A0A8H4VBL0_9HYPO</name>
<evidence type="ECO:0000256" key="2">
    <source>
        <dbReference type="ARBA" id="ARBA00004584"/>
    </source>
</evidence>
<gene>
    <name evidence="8" type="ORF">GQ602_006204</name>
</gene>
<dbReference type="InterPro" id="IPR018464">
    <property type="entry name" value="CENP-O"/>
</dbReference>
<keyword evidence="6" id="KW-0137">Centromere</keyword>
<comment type="similarity">
    <text evidence="3">Belongs to the CENP-O/MCM21 family.</text>
</comment>
<dbReference type="Pfam" id="PF09496">
    <property type="entry name" value="CENP-O"/>
    <property type="match status" value="1"/>
</dbReference>
<organism evidence="8 9">
    <name type="scientific">Ophiocordyceps camponoti-floridani</name>
    <dbReference type="NCBI Taxonomy" id="2030778"/>
    <lineage>
        <taxon>Eukaryota</taxon>
        <taxon>Fungi</taxon>
        <taxon>Dikarya</taxon>
        <taxon>Ascomycota</taxon>
        <taxon>Pezizomycotina</taxon>
        <taxon>Sordariomycetes</taxon>
        <taxon>Hypocreomycetidae</taxon>
        <taxon>Hypocreales</taxon>
        <taxon>Ophiocordycipitaceae</taxon>
        <taxon>Ophiocordyceps</taxon>
    </lineage>
</organism>
<proteinExistence type="inferred from homology"/>
<evidence type="ECO:0000256" key="4">
    <source>
        <dbReference type="ARBA" id="ARBA00022454"/>
    </source>
</evidence>